<name>A0AAD9E2U8_9TELE</name>
<comment type="caution">
    <text evidence="1">The sequence shown here is derived from an EMBL/GenBank/DDBJ whole genome shotgun (WGS) entry which is preliminary data.</text>
</comment>
<gene>
    <name evidence="1" type="ORF">P4O66_021976</name>
</gene>
<dbReference type="EMBL" id="JAROKS010000007">
    <property type="protein sequence ID" value="KAK1802309.1"/>
    <property type="molecule type" value="Genomic_DNA"/>
</dbReference>
<sequence>MSCNMKTEEHMALEAASTMGHVSEGEQGRDNEAHLSICSSIFESLHCQTSNFLQNEGVLCRTPYPCKIPTCAGHPTHVRFLPVQDTLPRTPYPCKISYLCRTPYPCKIPTCAGHPTQVRFLPVQDTLPMWLLYKTLDMTEWEMVRCSSDDLSKFTEAVVGFLGKLVDDTVHKTTIRTFNNQKLWVDKTIYVTLKSHTAAYNIRLTTTGNIDKYKAASDSLCRVVKAVKRRYGRKWKAQIQQFDSRSLWQELRSIMDYKPSPTRMVNADVSLAEELNVCYACSMAAASRINVCTHNGARHGEQHEESIQERRSQAVQVGRHSLSSLTLSTGAPHRVCPEPPAVLTVRILPPLSNLLMTLLWCNGDFNVNEAAIHTCSYSQATLGRSVSRPIP</sequence>
<proteinExistence type="predicted"/>
<reference evidence="1" key="1">
    <citation type="submission" date="2023-03" db="EMBL/GenBank/DDBJ databases">
        <title>Electrophorus voltai genome.</title>
        <authorList>
            <person name="Bian C."/>
        </authorList>
    </citation>
    <scope>NUCLEOTIDE SEQUENCE</scope>
    <source>
        <strain evidence="1">CB-2022</strain>
        <tissue evidence="1">Muscle</tissue>
    </source>
</reference>
<organism evidence="1 2">
    <name type="scientific">Electrophorus voltai</name>
    <dbReference type="NCBI Taxonomy" id="2609070"/>
    <lineage>
        <taxon>Eukaryota</taxon>
        <taxon>Metazoa</taxon>
        <taxon>Chordata</taxon>
        <taxon>Craniata</taxon>
        <taxon>Vertebrata</taxon>
        <taxon>Euteleostomi</taxon>
        <taxon>Actinopterygii</taxon>
        <taxon>Neopterygii</taxon>
        <taxon>Teleostei</taxon>
        <taxon>Ostariophysi</taxon>
        <taxon>Gymnotiformes</taxon>
        <taxon>Gymnotoidei</taxon>
        <taxon>Gymnotidae</taxon>
        <taxon>Electrophorus</taxon>
    </lineage>
</organism>
<evidence type="ECO:0000313" key="2">
    <source>
        <dbReference type="Proteomes" id="UP001239994"/>
    </source>
</evidence>
<keyword evidence="2" id="KW-1185">Reference proteome</keyword>
<evidence type="ECO:0000313" key="1">
    <source>
        <dbReference type="EMBL" id="KAK1802309.1"/>
    </source>
</evidence>
<dbReference type="Proteomes" id="UP001239994">
    <property type="component" value="Unassembled WGS sequence"/>
</dbReference>
<protein>
    <submittedName>
        <fullName evidence="1">Uncharacterized protein</fullName>
    </submittedName>
</protein>
<dbReference type="AlphaFoldDB" id="A0AAD9E2U8"/>
<accession>A0AAD9E2U8</accession>